<comment type="similarity">
    <text evidence="1">Belongs to the manganese catalase family.</text>
</comment>
<dbReference type="OrthoDB" id="9800585at2"/>
<accession>A0A418MDY3</accession>
<evidence type="ECO:0000256" key="3">
    <source>
        <dbReference type="PIRSR" id="PIRSR607760-2"/>
    </source>
</evidence>
<feature type="binding site" evidence="2">
    <location>
        <position position="36"/>
    </location>
    <ligand>
        <name>Mn(2+)</name>
        <dbReference type="ChEBI" id="CHEBI:29035"/>
        <label>1</label>
    </ligand>
</feature>
<feature type="binding site" evidence="3">
    <location>
        <position position="61"/>
    </location>
    <ligand>
        <name>Ca(2+)</name>
        <dbReference type="ChEBI" id="CHEBI:29108"/>
    </ligand>
</feature>
<comment type="cofactor">
    <cofactor evidence="2">
        <name>Mn(2+)</name>
        <dbReference type="ChEBI" id="CHEBI:29035"/>
    </cofactor>
    <text evidence="2">Binds 2 manganese ions per subunit.</text>
</comment>
<dbReference type="InterPro" id="IPR009078">
    <property type="entry name" value="Ferritin-like_SF"/>
</dbReference>
<dbReference type="InterPro" id="IPR007760">
    <property type="entry name" value="Mn_catalase"/>
</dbReference>
<feature type="binding site" evidence="2">
    <location>
        <position position="70"/>
    </location>
    <ligand>
        <name>Mn(2+)</name>
        <dbReference type="ChEBI" id="CHEBI:29035"/>
        <label>1</label>
    </ligand>
</feature>
<dbReference type="AlphaFoldDB" id="A0A418MDY3"/>
<keyword evidence="3" id="KW-0106">Calcium</keyword>
<keyword evidence="2" id="KW-0479">Metal-binding</keyword>
<dbReference type="Gene3D" id="1.20.1260.10">
    <property type="match status" value="1"/>
</dbReference>
<dbReference type="Pfam" id="PF05067">
    <property type="entry name" value="Mn_catalase"/>
    <property type="match status" value="1"/>
</dbReference>
<feature type="region of interest" description="Disordered" evidence="4">
    <location>
        <begin position="263"/>
        <end position="285"/>
    </location>
</feature>
<feature type="binding site" evidence="2">
    <location>
        <position position="184"/>
    </location>
    <ligand>
        <name>Mn(2+)</name>
        <dbReference type="ChEBI" id="CHEBI:29035"/>
        <label>1</label>
    </ligand>
</feature>
<dbReference type="RefSeq" id="WP_119666889.1">
    <property type="nucleotide sequence ID" value="NZ_QXED01000002.1"/>
</dbReference>
<evidence type="ECO:0000256" key="1">
    <source>
        <dbReference type="ARBA" id="ARBA00007644"/>
    </source>
</evidence>
<comment type="cofactor">
    <cofactor evidence="3">
        <name>Ca(2+)</name>
        <dbReference type="ChEBI" id="CHEBI:29108"/>
    </cofactor>
    <text evidence="3">Binds 1 Ca(2+) ion per subunit.</text>
</comment>
<keyword evidence="6" id="KW-1185">Reference proteome</keyword>
<feature type="binding site" evidence="2">
    <location>
        <position position="73"/>
    </location>
    <ligand>
        <name>Mn(2+)</name>
        <dbReference type="ChEBI" id="CHEBI:29035"/>
        <label>1</label>
    </ligand>
</feature>
<proteinExistence type="inferred from homology"/>
<sequence length="302" mass="33615">MILKIDQLPIELPTPKNPSPNNAAAVQELLGGKFGEMSTLMNYTYQSFNFRGRKKLRPFYDLICSIAGEEYGHIEVVAYTTNLLLTGVSKRGMDPTTTPLANGVDARNTHHFIASGQSALPMDSMGHFWSGENVFNSGNLKLDLLHNFFLECGARANKMRVYEMVDDPTARTMVGYLLVRGGLHVVAYAKALEKLTGVEVTKLLPIPNLSNDAFPEAKKFMEQKLHLQLYTFSQEDYRQAGLIWNGPHPEDGQECVVIEGAIPGHTPPDLEEEPQLNAPGGDDFDPQMFADMAKKMGIKYEY</sequence>
<evidence type="ECO:0000256" key="2">
    <source>
        <dbReference type="PIRSR" id="PIRSR607760-1"/>
    </source>
</evidence>
<dbReference type="InterPro" id="IPR012347">
    <property type="entry name" value="Ferritin-like"/>
</dbReference>
<dbReference type="GO" id="GO:0046872">
    <property type="term" value="F:metal ion binding"/>
    <property type="evidence" value="ECO:0007669"/>
    <property type="project" value="UniProtKB-KW"/>
</dbReference>
<protein>
    <submittedName>
        <fullName evidence="5">Manganese catalase family protein</fullName>
    </submittedName>
</protein>
<feature type="binding site" evidence="2">
    <location>
        <position position="151"/>
    </location>
    <ligand>
        <name>Mn(2+)</name>
        <dbReference type="ChEBI" id="CHEBI:29035"/>
        <label>1</label>
    </ligand>
</feature>
<evidence type="ECO:0000256" key="4">
    <source>
        <dbReference type="SAM" id="MobiDB-lite"/>
    </source>
</evidence>
<reference evidence="5 6" key="1">
    <citation type="submission" date="2018-08" db="EMBL/GenBank/DDBJ databases">
        <title>Fibrisoma montanum sp. nov., isolated from Danxia mountain soil.</title>
        <authorList>
            <person name="Huang Y."/>
        </authorList>
    </citation>
    <scope>NUCLEOTIDE SEQUENCE [LARGE SCALE GENOMIC DNA]</scope>
    <source>
        <strain evidence="5 6">HYT19</strain>
    </source>
</reference>
<dbReference type="Proteomes" id="UP000283523">
    <property type="component" value="Unassembled WGS sequence"/>
</dbReference>
<evidence type="ECO:0000313" key="6">
    <source>
        <dbReference type="Proteomes" id="UP000283523"/>
    </source>
</evidence>
<comment type="caution">
    <text evidence="5">The sequence shown here is derived from an EMBL/GenBank/DDBJ whole genome shotgun (WGS) entry which is preliminary data.</text>
</comment>
<organism evidence="5 6">
    <name type="scientific">Fibrisoma montanum</name>
    <dbReference type="NCBI Taxonomy" id="2305895"/>
    <lineage>
        <taxon>Bacteria</taxon>
        <taxon>Pseudomonadati</taxon>
        <taxon>Bacteroidota</taxon>
        <taxon>Cytophagia</taxon>
        <taxon>Cytophagales</taxon>
        <taxon>Spirosomataceae</taxon>
        <taxon>Fibrisoma</taxon>
    </lineage>
</organism>
<evidence type="ECO:0000313" key="5">
    <source>
        <dbReference type="EMBL" id="RIV25002.1"/>
    </source>
</evidence>
<feature type="binding site" evidence="3">
    <location>
        <position position="233"/>
    </location>
    <ligand>
        <name>Ca(2+)</name>
        <dbReference type="ChEBI" id="CHEBI:29108"/>
    </ligand>
</feature>
<dbReference type="EMBL" id="QXED01000002">
    <property type="protein sequence ID" value="RIV25002.1"/>
    <property type="molecule type" value="Genomic_DNA"/>
</dbReference>
<gene>
    <name evidence="5" type="ORF">DYU11_06695</name>
</gene>
<dbReference type="SUPFAM" id="SSF47240">
    <property type="entry name" value="Ferritin-like"/>
    <property type="match status" value="1"/>
</dbReference>
<keyword evidence="2" id="KW-0464">Manganese</keyword>
<name>A0A418MDY3_9BACT</name>